<gene>
    <name evidence="1" type="ORF">AMTR_s00001p00272990</name>
</gene>
<dbReference type="Gramene" id="ERM96706">
    <property type="protein sequence ID" value="ERM96706"/>
    <property type="gene ID" value="AMTR_s00001p00272990"/>
</dbReference>
<evidence type="ECO:0000313" key="2">
    <source>
        <dbReference type="Proteomes" id="UP000017836"/>
    </source>
</evidence>
<sequence length="88" mass="10035">MMPDIEEDTVNGLPSEEYKACYNLVSHPIIHNVTNPPKDILQPHNQEEKDVVHVHETQYIMRPRGYENQLISAVPASTIMLAEALTLR</sequence>
<name>W1NMI5_AMBTC</name>
<reference evidence="2" key="1">
    <citation type="journal article" date="2013" name="Science">
        <title>The Amborella genome and the evolution of flowering plants.</title>
        <authorList>
            <consortium name="Amborella Genome Project"/>
        </authorList>
    </citation>
    <scope>NUCLEOTIDE SEQUENCE [LARGE SCALE GENOMIC DNA]</scope>
</reference>
<dbReference type="Proteomes" id="UP000017836">
    <property type="component" value="Unassembled WGS sequence"/>
</dbReference>
<dbReference type="EMBL" id="KI397142">
    <property type="protein sequence ID" value="ERM96706.1"/>
    <property type="molecule type" value="Genomic_DNA"/>
</dbReference>
<organism evidence="1 2">
    <name type="scientific">Amborella trichopoda</name>
    <dbReference type="NCBI Taxonomy" id="13333"/>
    <lineage>
        <taxon>Eukaryota</taxon>
        <taxon>Viridiplantae</taxon>
        <taxon>Streptophyta</taxon>
        <taxon>Embryophyta</taxon>
        <taxon>Tracheophyta</taxon>
        <taxon>Spermatophyta</taxon>
        <taxon>Magnoliopsida</taxon>
        <taxon>Amborellales</taxon>
        <taxon>Amborellaceae</taxon>
        <taxon>Amborella</taxon>
    </lineage>
</organism>
<evidence type="ECO:0000313" key="1">
    <source>
        <dbReference type="EMBL" id="ERM96706.1"/>
    </source>
</evidence>
<dbReference type="AlphaFoldDB" id="W1NMI5"/>
<protein>
    <submittedName>
        <fullName evidence="1">Uncharacterized protein</fullName>
    </submittedName>
</protein>
<dbReference type="HOGENOM" id="CLU_123028_1_0_1"/>
<proteinExistence type="predicted"/>
<keyword evidence="2" id="KW-1185">Reference proteome</keyword>
<accession>W1NMI5</accession>